<proteinExistence type="predicted"/>
<keyword evidence="2" id="KW-1185">Reference proteome</keyword>
<organism evidence="1 2">
    <name type="scientific">Schizopora paradoxa</name>
    <dbReference type="NCBI Taxonomy" id="27342"/>
    <lineage>
        <taxon>Eukaryota</taxon>
        <taxon>Fungi</taxon>
        <taxon>Dikarya</taxon>
        <taxon>Basidiomycota</taxon>
        <taxon>Agaricomycotina</taxon>
        <taxon>Agaricomycetes</taxon>
        <taxon>Hymenochaetales</taxon>
        <taxon>Schizoporaceae</taxon>
        <taxon>Schizopora</taxon>
    </lineage>
</organism>
<dbReference type="EMBL" id="KQ085882">
    <property type="protein sequence ID" value="KLO20790.1"/>
    <property type="molecule type" value="Genomic_DNA"/>
</dbReference>
<sequence>MHLVNLNEDVLRVIMDLAVHSHEHNFYEHILQSPQTAISISHVSRRFRLLALSSSTLWTNLHGFMLPEAMLAFLERSRDADLCIVFVLDNRHVRSLNDDGAAEDDDLAGLQFRYDLLFDAASPHSKRWRSIHVLPNFNAVSEGFQPFLHWQGASLRCSLALQDGPFPRLQYLDARFDEPIPLHKGFYAGWDASALRELVIANAPPSILHFAAISKFTFVWDQWSPQNVSIETELLAFLLATPSLEDLCFRIDRSGIGLLNFAALRLEAALPLELPNIKTLSLFSVSFSTAPTFQALLDRLRLPNLSRLAIHVGMDRHGRKVTTGPFPSNLQTFIWVLSMFPDPAYTQLLKDVELRLFVGADHGARERQFQLPFVKLEHVENLTLETDMRLVWSYAVDSHHIIVGSWTSDSDLLALVNVAAHPINLKSLRLERCPRVDAQFVTMLTEIMRQQGSLKNFKGVTVLQCDPALEETLETFIPRD</sequence>
<dbReference type="AlphaFoldDB" id="A0A0H2S910"/>
<evidence type="ECO:0000313" key="2">
    <source>
        <dbReference type="Proteomes" id="UP000053477"/>
    </source>
</evidence>
<reference evidence="1 2" key="1">
    <citation type="submission" date="2015-04" db="EMBL/GenBank/DDBJ databases">
        <title>Complete genome sequence of Schizopora paradoxa KUC8140, a cosmopolitan wood degrader in East Asia.</title>
        <authorList>
            <consortium name="DOE Joint Genome Institute"/>
            <person name="Min B."/>
            <person name="Park H."/>
            <person name="Jang Y."/>
            <person name="Kim J.-J."/>
            <person name="Kim K.H."/>
            <person name="Pangilinan J."/>
            <person name="Lipzen A."/>
            <person name="Riley R."/>
            <person name="Grigoriev I.V."/>
            <person name="Spatafora J.W."/>
            <person name="Choi I.-G."/>
        </authorList>
    </citation>
    <scope>NUCLEOTIDE SEQUENCE [LARGE SCALE GENOMIC DNA]</scope>
    <source>
        <strain evidence="1 2">KUC8140</strain>
    </source>
</reference>
<dbReference type="InParanoid" id="A0A0H2S910"/>
<dbReference type="Proteomes" id="UP000053477">
    <property type="component" value="Unassembled WGS sequence"/>
</dbReference>
<name>A0A0H2S910_9AGAM</name>
<accession>A0A0H2S910</accession>
<gene>
    <name evidence="1" type="ORF">SCHPADRAFT_22469</name>
</gene>
<protein>
    <recommendedName>
        <fullName evidence="3">F-box domain-containing protein</fullName>
    </recommendedName>
</protein>
<evidence type="ECO:0008006" key="3">
    <source>
        <dbReference type="Google" id="ProtNLM"/>
    </source>
</evidence>
<evidence type="ECO:0000313" key="1">
    <source>
        <dbReference type="EMBL" id="KLO20790.1"/>
    </source>
</evidence>